<dbReference type="Pfam" id="PF00361">
    <property type="entry name" value="Proton_antipo_M"/>
    <property type="match status" value="1"/>
</dbReference>
<name>A0A7R5WF61_9PLAT</name>
<dbReference type="InterPro" id="IPR003918">
    <property type="entry name" value="NADH_UbQ_OxRdtase"/>
</dbReference>
<feature type="domain" description="NADH:quinone oxidoreductase/Mrp antiporter transmembrane" evidence="17">
    <location>
        <begin position="84"/>
        <end position="354"/>
    </location>
</feature>
<keyword evidence="7 16" id="KW-0812">Transmembrane</keyword>
<dbReference type="PRINTS" id="PR01437">
    <property type="entry name" value="NUOXDRDTASE4"/>
</dbReference>
<keyword evidence="9 16" id="KW-0249">Electron transport</keyword>
<evidence type="ECO:0000256" key="14">
    <source>
        <dbReference type="ARBA" id="ARBA00023136"/>
    </source>
</evidence>
<feature type="transmembrane region" description="Helical" evidence="16">
    <location>
        <begin position="118"/>
        <end position="147"/>
    </location>
</feature>
<feature type="transmembrane region" description="Helical" evidence="16">
    <location>
        <begin position="240"/>
        <end position="259"/>
    </location>
</feature>
<evidence type="ECO:0000256" key="12">
    <source>
        <dbReference type="ARBA" id="ARBA00023075"/>
    </source>
</evidence>
<keyword evidence="5 16" id="KW-0813">Transport</keyword>
<feature type="transmembrane region" description="Helical" evidence="16">
    <location>
        <begin position="308"/>
        <end position="329"/>
    </location>
</feature>
<feature type="transmembrane region" description="Helical" evidence="16">
    <location>
        <begin position="184"/>
        <end position="206"/>
    </location>
</feature>
<comment type="function">
    <text evidence="16">Core subunit of the mitochondrial membrane respiratory chain NADH dehydrogenase (Complex I) which catalyzes electron transfer from NADH through the respiratory chain, using ubiquinone as an electron acceptor. Essential for the catalytic activity and assembly of complex I.</text>
</comment>
<evidence type="ECO:0000256" key="3">
    <source>
        <dbReference type="ARBA" id="ARBA00012944"/>
    </source>
</evidence>
<comment type="catalytic activity">
    <reaction evidence="15 16">
        <text>a ubiquinone + NADH + 5 H(+)(in) = a ubiquinol + NAD(+) + 4 H(+)(out)</text>
        <dbReference type="Rhea" id="RHEA:29091"/>
        <dbReference type="Rhea" id="RHEA-COMP:9565"/>
        <dbReference type="Rhea" id="RHEA-COMP:9566"/>
        <dbReference type="ChEBI" id="CHEBI:15378"/>
        <dbReference type="ChEBI" id="CHEBI:16389"/>
        <dbReference type="ChEBI" id="CHEBI:17976"/>
        <dbReference type="ChEBI" id="CHEBI:57540"/>
        <dbReference type="ChEBI" id="CHEBI:57945"/>
        <dbReference type="EC" id="7.1.1.2"/>
    </reaction>
</comment>
<feature type="transmembrane region" description="Helical" evidence="16">
    <location>
        <begin position="153"/>
        <end position="172"/>
    </location>
</feature>
<evidence type="ECO:0000259" key="17">
    <source>
        <dbReference type="Pfam" id="PF00361"/>
    </source>
</evidence>
<evidence type="ECO:0000256" key="8">
    <source>
        <dbReference type="ARBA" id="ARBA00022967"/>
    </source>
</evidence>
<dbReference type="InterPro" id="IPR001750">
    <property type="entry name" value="ND/Mrp_TM"/>
</dbReference>
<keyword evidence="11 16" id="KW-0520">NAD</keyword>
<dbReference type="GO" id="GO:0031966">
    <property type="term" value="C:mitochondrial membrane"/>
    <property type="evidence" value="ECO:0007669"/>
    <property type="project" value="UniProtKB-SubCell"/>
</dbReference>
<evidence type="ECO:0000256" key="1">
    <source>
        <dbReference type="ARBA" id="ARBA00004225"/>
    </source>
</evidence>
<evidence type="ECO:0000256" key="4">
    <source>
        <dbReference type="ARBA" id="ARBA00021006"/>
    </source>
</evidence>
<comment type="similarity">
    <text evidence="2 16">Belongs to the complex I subunit 4 family.</text>
</comment>
<evidence type="ECO:0000256" key="11">
    <source>
        <dbReference type="ARBA" id="ARBA00023027"/>
    </source>
</evidence>
<dbReference type="GO" id="GO:0042773">
    <property type="term" value="P:ATP synthesis coupled electron transport"/>
    <property type="evidence" value="ECO:0007669"/>
    <property type="project" value="InterPro"/>
</dbReference>
<evidence type="ECO:0000256" key="9">
    <source>
        <dbReference type="ARBA" id="ARBA00022982"/>
    </source>
</evidence>
<feature type="transmembrane region" description="Helical" evidence="16">
    <location>
        <begin position="265"/>
        <end position="287"/>
    </location>
</feature>
<protein>
    <recommendedName>
        <fullName evidence="4 16">NADH-ubiquinone oxidoreductase chain 4</fullName>
        <ecNumber evidence="3 16">7.1.1.2</ecNumber>
    </recommendedName>
</protein>
<dbReference type="GO" id="GO:0008137">
    <property type="term" value="F:NADH dehydrogenase (ubiquinone) activity"/>
    <property type="evidence" value="ECO:0007669"/>
    <property type="project" value="UniProtKB-UniRule"/>
</dbReference>
<geneLocation type="mitochondrion" evidence="18"/>
<gene>
    <name evidence="18" type="primary">ND4</name>
</gene>
<keyword evidence="8" id="KW-1278">Translocase</keyword>
<dbReference type="PANTHER" id="PTHR43507">
    <property type="entry name" value="NADH-UBIQUINONE OXIDOREDUCTASE CHAIN 4"/>
    <property type="match status" value="1"/>
</dbReference>
<keyword evidence="12 16" id="KW-0830">Ubiquinone</keyword>
<evidence type="ECO:0000256" key="2">
    <source>
        <dbReference type="ARBA" id="ARBA00009025"/>
    </source>
</evidence>
<dbReference type="GO" id="GO:0015990">
    <property type="term" value="P:electron transport coupled proton transport"/>
    <property type="evidence" value="ECO:0007669"/>
    <property type="project" value="TreeGrafter"/>
</dbReference>
<dbReference type="EMBL" id="KP780991">
    <property type="protein sequence ID" value="AKP19669.1"/>
    <property type="molecule type" value="Genomic_DNA"/>
</dbReference>
<evidence type="ECO:0000313" key="18">
    <source>
        <dbReference type="EMBL" id="AKP19669.1"/>
    </source>
</evidence>
<feature type="transmembrane region" description="Helical" evidence="16">
    <location>
        <begin position="341"/>
        <end position="365"/>
    </location>
</feature>
<dbReference type="AlphaFoldDB" id="A0A7R5WF61"/>
<accession>A0A7R5WF61</accession>
<keyword evidence="6 16" id="KW-0679">Respiratory chain</keyword>
<comment type="subcellular location">
    <subcellularLocation>
        <location evidence="1 16">Mitochondrion membrane</location>
        <topology evidence="1 16">Multi-pass membrane protein</topology>
    </subcellularLocation>
</comment>
<evidence type="ECO:0000256" key="6">
    <source>
        <dbReference type="ARBA" id="ARBA00022660"/>
    </source>
</evidence>
<proteinExistence type="inferred from homology"/>
<organism evidence="18">
    <name type="scientific">Gyrodactylus sp. FY-2015</name>
    <dbReference type="NCBI Taxonomy" id="1678844"/>
    <lineage>
        <taxon>Eukaryota</taxon>
        <taxon>Metazoa</taxon>
        <taxon>Spiralia</taxon>
        <taxon>Lophotrochozoa</taxon>
        <taxon>Platyhelminthes</taxon>
        <taxon>Monogenea</taxon>
        <taxon>Monopisthocotylea</taxon>
        <taxon>Gyrodactylidea</taxon>
        <taxon>Gyrodactylidae</taxon>
        <taxon>Gyrodactylus</taxon>
    </lineage>
</organism>
<keyword evidence="14 16" id="KW-0472">Membrane</keyword>
<dbReference type="GO" id="GO:0048039">
    <property type="term" value="F:ubiquinone binding"/>
    <property type="evidence" value="ECO:0007669"/>
    <property type="project" value="TreeGrafter"/>
</dbReference>
<feature type="transmembrane region" description="Helical" evidence="16">
    <location>
        <begin position="33"/>
        <end position="58"/>
    </location>
</feature>
<dbReference type="GO" id="GO:0003954">
    <property type="term" value="F:NADH dehydrogenase activity"/>
    <property type="evidence" value="ECO:0007669"/>
    <property type="project" value="TreeGrafter"/>
</dbReference>
<feature type="transmembrane region" description="Helical" evidence="16">
    <location>
        <begin position="212"/>
        <end position="233"/>
    </location>
</feature>
<dbReference type="PANTHER" id="PTHR43507:SF20">
    <property type="entry name" value="NADH-UBIQUINONE OXIDOREDUCTASE CHAIN 4"/>
    <property type="match status" value="1"/>
</dbReference>
<evidence type="ECO:0000256" key="16">
    <source>
        <dbReference type="RuleBase" id="RU003297"/>
    </source>
</evidence>
<reference evidence="18" key="1">
    <citation type="submission" date="2015-02" db="EMBL/GenBank/DDBJ databases">
        <title>A comparative analysis of mitochondrial genomes in Gyrodactylus (Platyhelminthes: Monogenea) and genome descriptions of two new gyrodactylids, Gyrodactylus parvae and Gyrodactylus variegatus.</title>
        <authorList>
            <person name="Ye F."/>
            <person name="You P."/>
        </authorList>
    </citation>
    <scope>NUCLEOTIDE SEQUENCE</scope>
</reference>
<evidence type="ECO:0000256" key="7">
    <source>
        <dbReference type="ARBA" id="ARBA00022692"/>
    </source>
</evidence>
<evidence type="ECO:0000256" key="5">
    <source>
        <dbReference type="ARBA" id="ARBA00022448"/>
    </source>
</evidence>
<evidence type="ECO:0000256" key="15">
    <source>
        <dbReference type="ARBA" id="ARBA00049551"/>
    </source>
</evidence>
<dbReference type="EC" id="7.1.1.2" evidence="3 16"/>
<feature type="transmembrane region" description="Helical" evidence="16">
    <location>
        <begin position="87"/>
        <end position="106"/>
    </location>
</feature>
<keyword evidence="10 16" id="KW-1133">Transmembrane helix</keyword>
<sequence>MILWQIFPLSLLISSLLMLITQGINPFLIISNIFVIDSFGVCLSLIPLFSLSSLVILMHNELNKENILLVTLSCLFSVLCFNCNNIIAFFVFYETSIILLLFSLFIGSPYSERSLAGWYFLGYLVFGGVPLLVICIYTYVGCTSILINYNNDALNYLFFLLFITKVPLFPFHSWLPIVHAEANSYVSIMLSGYVMKLGLVGIIRLFNLSGEVIMVYCLLFFFASCFFFISCFLELDNKRWLAFLSLGHISVGIVGVLSIPSNEEFLLGSFSLGHALSVTFLFYFFYIQSSSVGSRNWIVLINNNNTSMVWLIALGCLSLIAFPPSILFFNEVFIFLSSSSITSLLSIFYLYIFLSVLGPICVLSLVVSRLNVSIQTLIPQVSFIILICSIFIFYLYFIII</sequence>
<feature type="transmembrane region" description="Helical" evidence="16">
    <location>
        <begin position="377"/>
        <end position="399"/>
    </location>
</feature>
<evidence type="ECO:0000256" key="13">
    <source>
        <dbReference type="ARBA" id="ARBA00023128"/>
    </source>
</evidence>
<keyword evidence="13 16" id="KW-0496">Mitochondrion</keyword>
<evidence type="ECO:0000256" key="10">
    <source>
        <dbReference type="ARBA" id="ARBA00022989"/>
    </source>
</evidence>